<name>A0AAV4UB05_CAEEX</name>
<dbReference type="EMBL" id="BPLR01012584">
    <property type="protein sequence ID" value="GIY54963.1"/>
    <property type="molecule type" value="Genomic_DNA"/>
</dbReference>
<evidence type="ECO:0000313" key="2">
    <source>
        <dbReference type="EMBL" id="GIY54963.1"/>
    </source>
</evidence>
<sequence>MQGPRIKWESRMALSYRYIAVQSIYLFRGSWMFPRRIIRRQSGQQGKERRLRRRLVLRGRWRKMEDQGI</sequence>
<proteinExistence type="predicted"/>
<evidence type="ECO:0000313" key="3">
    <source>
        <dbReference type="Proteomes" id="UP001054945"/>
    </source>
</evidence>
<dbReference type="AlphaFoldDB" id="A0AAV4UB05"/>
<accession>A0AAV4UB05</accession>
<keyword evidence="1" id="KW-0812">Transmembrane</keyword>
<gene>
    <name evidence="2" type="ORF">CEXT_713731</name>
</gene>
<keyword evidence="1" id="KW-0472">Membrane</keyword>
<evidence type="ECO:0000256" key="1">
    <source>
        <dbReference type="SAM" id="Phobius"/>
    </source>
</evidence>
<comment type="caution">
    <text evidence="2">The sequence shown here is derived from an EMBL/GenBank/DDBJ whole genome shotgun (WGS) entry which is preliminary data.</text>
</comment>
<keyword evidence="3" id="KW-1185">Reference proteome</keyword>
<feature type="transmembrane region" description="Helical" evidence="1">
    <location>
        <begin position="15"/>
        <end position="33"/>
    </location>
</feature>
<dbReference type="Proteomes" id="UP001054945">
    <property type="component" value="Unassembled WGS sequence"/>
</dbReference>
<reference evidence="2 3" key="1">
    <citation type="submission" date="2021-06" db="EMBL/GenBank/DDBJ databases">
        <title>Caerostris extrusa draft genome.</title>
        <authorList>
            <person name="Kono N."/>
            <person name="Arakawa K."/>
        </authorList>
    </citation>
    <scope>NUCLEOTIDE SEQUENCE [LARGE SCALE GENOMIC DNA]</scope>
</reference>
<keyword evidence="1" id="KW-1133">Transmembrane helix</keyword>
<protein>
    <submittedName>
        <fullName evidence="2">Uncharacterized protein</fullName>
    </submittedName>
</protein>
<organism evidence="2 3">
    <name type="scientific">Caerostris extrusa</name>
    <name type="common">Bark spider</name>
    <name type="synonym">Caerostris bankana</name>
    <dbReference type="NCBI Taxonomy" id="172846"/>
    <lineage>
        <taxon>Eukaryota</taxon>
        <taxon>Metazoa</taxon>
        <taxon>Ecdysozoa</taxon>
        <taxon>Arthropoda</taxon>
        <taxon>Chelicerata</taxon>
        <taxon>Arachnida</taxon>
        <taxon>Araneae</taxon>
        <taxon>Araneomorphae</taxon>
        <taxon>Entelegynae</taxon>
        <taxon>Araneoidea</taxon>
        <taxon>Araneidae</taxon>
        <taxon>Caerostris</taxon>
    </lineage>
</organism>